<dbReference type="Gene3D" id="3.40.50.720">
    <property type="entry name" value="NAD(P)-binding Rossmann-like Domain"/>
    <property type="match status" value="1"/>
</dbReference>
<evidence type="ECO:0000256" key="3">
    <source>
        <dbReference type="ARBA" id="ARBA00038984"/>
    </source>
</evidence>
<dbReference type="InterPro" id="IPR036291">
    <property type="entry name" value="NAD(P)-bd_dom_sf"/>
</dbReference>
<keyword evidence="9" id="KW-1185">Reference proteome</keyword>
<dbReference type="EMBL" id="KB467954">
    <property type="protein sequence ID" value="PCH39026.1"/>
    <property type="molecule type" value="Genomic_DNA"/>
</dbReference>
<proteinExistence type="inferred from homology"/>
<protein>
    <recommendedName>
        <fullName evidence="3">D-xylose 1-dehydrogenase (NADP(+), D-xylono-1,5-lactone-forming)</fullName>
        <ecNumber evidence="3">1.1.1.179</ecNumber>
    </recommendedName>
    <alternativeName>
        <fullName evidence="4">D-xylose-NADP dehydrogenase</fullName>
    </alternativeName>
</protein>
<keyword evidence="2" id="KW-0560">Oxidoreductase</keyword>
<gene>
    <name evidence="8" type="ORF">WOLCODRAFT_141056</name>
</gene>
<accession>A0A2H3J9Z3</accession>
<comment type="similarity">
    <text evidence="1">Belongs to the Gfo/Idh/MocA family.</text>
</comment>
<dbReference type="InterPro" id="IPR000683">
    <property type="entry name" value="Gfo/Idh/MocA-like_OxRdtase_N"/>
</dbReference>
<dbReference type="SUPFAM" id="SSF51735">
    <property type="entry name" value="NAD(P)-binding Rossmann-fold domains"/>
    <property type="match status" value="1"/>
</dbReference>
<feature type="domain" description="GFO/IDH/MocA-like oxidoreductase" evidence="7">
    <location>
        <begin position="160"/>
        <end position="272"/>
    </location>
</feature>
<dbReference type="Proteomes" id="UP000218811">
    <property type="component" value="Unassembled WGS sequence"/>
</dbReference>
<evidence type="ECO:0000256" key="4">
    <source>
        <dbReference type="ARBA" id="ARBA00042988"/>
    </source>
</evidence>
<evidence type="ECO:0000256" key="2">
    <source>
        <dbReference type="ARBA" id="ARBA00023002"/>
    </source>
</evidence>
<evidence type="ECO:0000256" key="5">
    <source>
        <dbReference type="ARBA" id="ARBA00049233"/>
    </source>
</evidence>
<dbReference type="OMA" id="GEDWWMS"/>
<dbReference type="STRING" id="742152.A0A2H3J9Z3"/>
<dbReference type="Pfam" id="PF01408">
    <property type="entry name" value="GFO_IDH_MocA"/>
    <property type="match status" value="1"/>
</dbReference>
<dbReference type="InterPro" id="IPR050984">
    <property type="entry name" value="Gfo/Idh/MocA_domain"/>
</dbReference>
<dbReference type="PANTHER" id="PTHR22604:SF105">
    <property type="entry name" value="TRANS-1,2-DIHYDROBENZENE-1,2-DIOL DEHYDROGENASE"/>
    <property type="match status" value="1"/>
</dbReference>
<dbReference type="PANTHER" id="PTHR22604">
    <property type="entry name" value="OXIDOREDUCTASES"/>
    <property type="match status" value="1"/>
</dbReference>
<feature type="domain" description="Gfo/Idh/MocA-like oxidoreductase N-terminal" evidence="6">
    <location>
        <begin position="28"/>
        <end position="147"/>
    </location>
</feature>
<dbReference type="AlphaFoldDB" id="A0A2H3J9Z3"/>
<dbReference type="GO" id="GO:0000166">
    <property type="term" value="F:nucleotide binding"/>
    <property type="evidence" value="ECO:0007669"/>
    <property type="project" value="InterPro"/>
</dbReference>
<organism evidence="8 9">
    <name type="scientific">Wolfiporia cocos (strain MD-104)</name>
    <name type="common">Brown rot fungus</name>
    <dbReference type="NCBI Taxonomy" id="742152"/>
    <lineage>
        <taxon>Eukaryota</taxon>
        <taxon>Fungi</taxon>
        <taxon>Dikarya</taxon>
        <taxon>Basidiomycota</taxon>
        <taxon>Agaricomycotina</taxon>
        <taxon>Agaricomycetes</taxon>
        <taxon>Polyporales</taxon>
        <taxon>Phaeolaceae</taxon>
        <taxon>Wolfiporia</taxon>
    </lineage>
</organism>
<name>A0A2H3J9Z3_WOLCO</name>
<sequence>MSGLLSLVKRIRSLQSPPAVPAKEPNALRFGILGAARIGPNALIIPAKSHPDVVVYAVASRDHAKAEAYAKEHSIEKIHSGPNCYQDLVNDPSVDAVYNALPNGLHFEWTMRALEQGKHVLVEKPIADTAAEVEQMVELATSKGLVLLEAVHFIFHPAAQRVKEIVDSGELGSIKRVRSEFAMPSIVSKNAFLKDDVRFNYDLGGGASMDMGVYPLLALRYFTSSDPVNVTKATAIGHAADPARVDRAMYAQFQFPSSVEGETFCDFSMPNWGPFGLFPRMIKWDVVIECERGTVEFFNFPMPHMYHSITVKPHSGQKRVEKSYKFKSGPGEEWWSTYRHQLQAFVDKIRGRTPQAWYEPEASIRQIQCVEKIYAAADMPSRPVSSYFRSSA</sequence>
<dbReference type="InterPro" id="IPR055170">
    <property type="entry name" value="GFO_IDH_MocA-like_dom"/>
</dbReference>
<dbReference type="OrthoDB" id="64915at2759"/>
<comment type="catalytic activity">
    <reaction evidence="5">
        <text>D-xylose + NADP(+) = D-xylono-1,5-lactone + NADPH + H(+)</text>
        <dbReference type="Rhea" id="RHEA:22000"/>
        <dbReference type="ChEBI" id="CHEBI:15378"/>
        <dbReference type="ChEBI" id="CHEBI:15867"/>
        <dbReference type="ChEBI" id="CHEBI:53455"/>
        <dbReference type="ChEBI" id="CHEBI:57783"/>
        <dbReference type="ChEBI" id="CHEBI:58349"/>
        <dbReference type="EC" id="1.1.1.179"/>
    </reaction>
</comment>
<evidence type="ECO:0000259" key="7">
    <source>
        <dbReference type="Pfam" id="PF22725"/>
    </source>
</evidence>
<evidence type="ECO:0000313" key="8">
    <source>
        <dbReference type="EMBL" id="PCH39026.1"/>
    </source>
</evidence>
<evidence type="ECO:0000313" key="9">
    <source>
        <dbReference type="Proteomes" id="UP000218811"/>
    </source>
</evidence>
<dbReference type="SUPFAM" id="SSF55347">
    <property type="entry name" value="Glyceraldehyde-3-phosphate dehydrogenase-like, C-terminal domain"/>
    <property type="match status" value="1"/>
</dbReference>
<evidence type="ECO:0000259" key="6">
    <source>
        <dbReference type="Pfam" id="PF01408"/>
    </source>
</evidence>
<dbReference type="Gene3D" id="3.30.360.10">
    <property type="entry name" value="Dihydrodipicolinate Reductase, domain 2"/>
    <property type="match status" value="1"/>
</dbReference>
<reference evidence="8 9" key="1">
    <citation type="journal article" date="2012" name="Science">
        <title>The Paleozoic origin of enzymatic lignin decomposition reconstructed from 31 fungal genomes.</title>
        <authorList>
            <person name="Floudas D."/>
            <person name="Binder M."/>
            <person name="Riley R."/>
            <person name="Barry K."/>
            <person name="Blanchette R.A."/>
            <person name="Henrissat B."/>
            <person name="Martinez A.T."/>
            <person name="Otillar R."/>
            <person name="Spatafora J.W."/>
            <person name="Yadav J.S."/>
            <person name="Aerts A."/>
            <person name="Benoit I."/>
            <person name="Boyd A."/>
            <person name="Carlson A."/>
            <person name="Copeland A."/>
            <person name="Coutinho P.M."/>
            <person name="de Vries R.P."/>
            <person name="Ferreira P."/>
            <person name="Findley K."/>
            <person name="Foster B."/>
            <person name="Gaskell J."/>
            <person name="Glotzer D."/>
            <person name="Gorecki P."/>
            <person name="Heitman J."/>
            <person name="Hesse C."/>
            <person name="Hori C."/>
            <person name="Igarashi K."/>
            <person name="Jurgens J.A."/>
            <person name="Kallen N."/>
            <person name="Kersten P."/>
            <person name="Kohler A."/>
            <person name="Kuees U."/>
            <person name="Kumar T.K.A."/>
            <person name="Kuo A."/>
            <person name="LaButti K."/>
            <person name="Larrondo L.F."/>
            <person name="Lindquist E."/>
            <person name="Ling A."/>
            <person name="Lombard V."/>
            <person name="Lucas S."/>
            <person name="Lundell T."/>
            <person name="Martin R."/>
            <person name="McLaughlin D.J."/>
            <person name="Morgenstern I."/>
            <person name="Morin E."/>
            <person name="Murat C."/>
            <person name="Nagy L.G."/>
            <person name="Nolan M."/>
            <person name="Ohm R.A."/>
            <person name="Patyshakuliyeva A."/>
            <person name="Rokas A."/>
            <person name="Ruiz-Duenas F.J."/>
            <person name="Sabat G."/>
            <person name="Salamov A."/>
            <person name="Samejima M."/>
            <person name="Schmutz J."/>
            <person name="Slot J.C."/>
            <person name="St John F."/>
            <person name="Stenlid J."/>
            <person name="Sun H."/>
            <person name="Sun S."/>
            <person name="Syed K."/>
            <person name="Tsang A."/>
            <person name="Wiebenga A."/>
            <person name="Young D."/>
            <person name="Pisabarro A."/>
            <person name="Eastwood D.C."/>
            <person name="Martin F."/>
            <person name="Cullen D."/>
            <person name="Grigoriev I.V."/>
            <person name="Hibbett D.S."/>
        </authorList>
    </citation>
    <scope>NUCLEOTIDE SEQUENCE [LARGE SCALE GENOMIC DNA]</scope>
    <source>
        <strain evidence="8 9">MD-104</strain>
    </source>
</reference>
<dbReference type="GO" id="GO:0047837">
    <property type="term" value="F:D-xylose 1-dehydrogenase (NADP+) activity"/>
    <property type="evidence" value="ECO:0007669"/>
    <property type="project" value="UniProtKB-EC"/>
</dbReference>
<dbReference type="Pfam" id="PF22725">
    <property type="entry name" value="GFO_IDH_MocA_C3"/>
    <property type="match status" value="1"/>
</dbReference>
<evidence type="ECO:0000256" key="1">
    <source>
        <dbReference type="ARBA" id="ARBA00010928"/>
    </source>
</evidence>
<dbReference type="EC" id="1.1.1.179" evidence="3"/>